<keyword evidence="1" id="KW-0472">Membrane</keyword>
<evidence type="ECO:0008006" key="4">
    <source>
        <dbReference type="Google" id="ProtNLM"/>
    </source>
</evidence>
<dbReference type="RefSeq" id="WP_379942506.1">
    <property type="nucleotide sequence ID" value="NZ_JBHTIB010000012.1"/>
</dbReference>
<evidence type="ECO:0000256" key="1">
    <source>
        <dbReference type="SAM" id="Phobius"/>
    </source>
</evidence>
<gene>
    <name evidence="2" type="ORF">ACFQ0I_11800</name>
</gene>
<sequence length="47" mass="5155">MTHLAVPLYSWTNGAIMIAIFGVVCLSLIGILINFMMGGKKDKENNE</sequence>
<protein>
    <recommendedName>
        <fullName evidence="4">Oxaloacetate decarboxylase</fullName>
    </recommendedName>
</protein>
<dbReference type="Proteomes" id="UP001597011">
    <property type="component" value="Unassembled WGS sequence"/>
</dbReference>
<comment type="caution">
    <text evidence="2">The sequence shown here is derived from an EMBL/GenBank/DDBJ whole genome shotgun (WGS) entry which is preliminary data.</text>
</comment>
<keyword evidence="1" id="KW-0812">Transmembrane</keyword>
<name>A0ABW3BU47_9FLAO</name>
<evidence type="ECO:0000313" key="2">
    <source>
        <dbReference type="EMBL" id="MFD0836455.1"/>
    </source>
</evidence>
<reference evidence="3" key="1">
    <citation type="journal article" date="2019" name="Int. J. Syst. Evol. Microbiol.">
        <title>The Global Catalogue of Microorganisms (GCM) 10K type strain sequencing project: providing services to taxonomists for standard genome sequencing and annotation.</title>
        <authorList>
            <consortium name="The Broad Institute Genomics Platform"/>
            <consortium name="The Broad Institute Genome Sequencing Center for Infectious Disease"/>
            <person name="Wu L."/>
            <person name="Ma J."/>
        </authorList>
    </citation>
    <scope>NUCLEOTIDE SEQUENCE [LARGE SCALE GENOMIC DNA]</scope>
    <source>
        <strain evidence="3">CCUG 60529</strain>
    </source>
</reference>
<evidence type="ECO:0000313" key="3">
    <source>
        <dbReference type="Proteomes" id="UP001597011"/>
    </source>
</evidence>
<feature type="transmembrane region" description="Helical" evidence="1">
    <location>
        <begin position="15"/>
        <end position="37"/>
    </location>
</feature>
<proteinExistence type="predicted"/>
<organism evidence="2 3">
    <name type="scientific">Mariniflexile aquimaris</name>
    <dbReference type="NCBI Taxonomy" id="881009"/>
    <lineage>
        <taxon>Bacteria</taxon>
        <taxon>Pseudomonadati</taxon>
        <taxon>Bacteroidota</taxon>
        <taxon>Flavobacteriia</taxon>
        <taxon>Flavobacteriales</taxon>
        <taxon>Flavobacteriaceae</taxon>
        <taxon>Mariniflexile</taxon>
    </lineage>
</organism>
<keyword evidence="3" id="KW-1185">Reference proteome</keyword>
<keyword evidence="1" id="KW-1133">Transmembrane helix</keyword>
<accession>A0ABW3BU47</accession>
<dbReference type="EMBL" id="JBHTIB010000012">
    <property type="protein sequence ID" value="MFD0836455.1"/>
    <property type="molecule type" value="Genomic_DNA"/>
</dbReference>